<dbReference type="AlphaFoldDB" id="A0A7Y2EDU6"/>
<protein>
    <submittedName>
        <fullName evidence="2">Chemotaxis protein CheW</fullName>
    </submittedName>
</protein>
<reference evidence="2 3" key="1">
    <citation type="submission" date="2020-03" db="EMBL/GenBank/DDBJ databases">
        <title>Metabolic flexibility allows generalist bacteria to become dominant in a frequently disturbed ecosystem.</title>
        <authorList>
            <person name="Chen Y.-J."/>
            <person name="Leung P.M."/>
            <person name="Bay S.K."/>
            <person name="Hugenholtz P."/>
            <person name="Kessler A.J."/>
            <person name="Shelley G."/>
            <person name="Waite D.W."/>
            <person name="Cook P.L."/>
            <person name="Greening C."/>
        </authorList>
    </citation>
    <scope>NUCLEOTIDE SEQUENCE [LARGE SCALE GENOMIC DNA]</scope>
    <source>
        <strain evidence="2">SS_bin_28</strain>
    </source>
</reference>
<dbReference type="InterPro" id="IPR036061">
    <property type="entry name" value="CheW-like_dom_sf"/>
</dbReference>
<evidence type="ECO:0000313" key="2">
    <source>
        <dbReference type="EMBL" id="NNF08019.1"/>
    </source>
</evidence>
<comment type="caution">
    <text evidence="2">The sequence shown here is derived from an EMBL/GenBank/DDBJ whole genome shotgun (WGS) entry which is preliminary data.</text>
</comment>
<name>A0A7Y2EDU6_UNCEI</name>
<feature type="domain" description="CheW-like" evidence="1">
    <location>
        <begin position="10"/>
        <end position="146"/>
    </location>
</feature>
<dbReference type="Pfam" id="PF01584">
    <property type="entry name" value="CheW"/>
    <property type="match status" value="1"/>
</dbReference>
<proteinExistence type="predicted"/>
<dbReference type="Proteomes" id="UP000547674">
    <property type="component" value="Unassembled WGS sequence"/>
</dbReference>
<dbReference type="EMBL" id="JABDJR010000595">
    <property type="protein sequence ID" value="NNF08019.1"/>
    <property type="molecule type" value="Genomic_DNA"/>
</dbReference>
<gene>
    <name evidence="2" type="ORF">HKN21_14745</name>
</gene>
<dbReference type="SUPFAM" id="SSF50341">
    <property type="entry name" value="CheW-like"/>
    <property type="match status" value="1"/>
</dbReference>
<dbReference type="Gene3D" id="2.30.30.40">
    <property type="entry name" value="SH3 Domains"/>
    <property type="match status" value="1"/>
</dbReference>
<organism evidence="2 3">
    <name type="scientific">Eiseniibacteriota bacterium</name>
    <dbReference type="NCBI Taxonomy" id="2212470"/>
    <lineage>
        <taxon>Bacteria</taxon>
        <taxon>Candidatus Eiseniibacteriota</taxon>
    </lineage>
</organism>
<dbReference type="InterPro" id="IPR002545">
    <property type="entry name" value="CheW-lke_dom"/>
</dbReference>
<sequence length="146" mass="16086">MSRASVRTAALEIMLFTVGGTRYGIDLGQISGVVRELPEEHAFESWADESTILFRGRQVPVFMATDMLAPCAARNPKEVIIFNDGVGLFGMAVDSTDDVVEVSPGNDLYTFPPQEISEESPCRPWGLFTYCERPVILLDMTTVAVH</sequence>
<dbReference type="GO" id="GO:0006935">
    <property type="term" value="P:chemotaxis"/>
    <property type="evidence" value="ECO:0007669"/>
    <property type="project" value="InterPro"/>
</dbReference>
<dbReference type="Gene3D" id="2.40.50.180">
    <property type="entry name" value="CheA-289, Domain 4"/>
    <property type="match status" value="1"/>
</dbReference>
<evidence type="ECO:0000259" key="1">
    <source>
        <dbReference type="PROSITE" id="PS50851"/>
    </source>
</evidence>
<dbReference type="PROSITE" id="PS50851">
    <property type="entry name" value="CHEW"/>
    <property type="match status" value="1"/>
</dbReference>
<accession>A0A7Y2EDU6</accession>
<dbReference type="GO" id="GO:0007165">
    <property type="term" value="P:signal transduction"/>
    <property type="evidence" value="ECO:0007669"/>
    <property type="project" value="InterPro"/>
</dbReference>
<evidence type="ECO:0000313" key="3">
    <source>
        <dbReference type="Proteomes" id="UP000547674"/>
    </source>
</evidence>